<comment type="function">
    <text evidence="10">Part of the binding-protein-dependent transport system for phosphate; probably responsible for the translocation of the substrate across the membrane.</text>
</comment>
<protein>
    <recommendedName>
        <fullName evidence="10">Phosphate transport system permease protein</fullName>
    </recommendedName>
</protein>
<evidence type="ECO:0000259" key="11">
    <source>
        <dbReference type="PROSITE" id="PS50928"/>
    </source>
</evidence>
<keyword evidence="8 9" id="KW-0472">Membrane</keyword>
<proteinExistence type="inferred from homology"/>
<evidence type="ECO:0000256" key="7">
    <source>
        <dbReference type="ARBA" id="ARBA00022989"/>
    </source>
</evidence>
<dbReference type="InterPro" id="IPR051124">
    <property type="entry name" value="Phosphate_Transport_Permease"/>
</dbReference>
<evidence type="ECO:0000256" key="9">
    <source>
        <dbReference type="RuleBase" id="RU363032"/>
    </source>
</evidence>
<organism evidence="12 13">
    <name type="scientific">Amphibacillus indicireducens</name>
    <dbReference type="NCBI Taxonomy" id="1076330"/>
    <lineage>
        <taxon>Bacteria</taxon>
        <taxon>Bacillati</taxon>
        <taxon>Bacillota</taxon>
        <taxon>Bacilli</taxon>
        <taxon>Bacillales</taxon>
        <taxon>Bacillaceae</taxon>
        <taxon>Amphibacillus</taxon>
    </lineage>
</organism>
<dbReference type="Proteomes" id="UP001501734">
    <property type="component" value="Unassembled WGS sequence"/>
</dbReference>
<evidence type="ECO:0000256" key="8">
    <source>
        <dbReference type="ARBA" id="ARBA00023136"/>
    </source>
</evidence>
<dbReference type="PANTHER" id="PTHR30425">
    <property type="entry name" value="PHOSPHATE TRANSPORT SYSTEM PERMEASE PROTEIN PST"/>
    <property type="match status" value="1"/>
</dbReference>
<keyword evidence="3 9" id="KW-0813">Transport</keyword>
<evidence type="ECO:0000256" key="2">
    <source>
        <dbReference type="ARBA" id="ARBA00007069"/>
    </source>
</evidence>
<dbReference type="NCBIfam" id="TIGR02138">
    <property type="entry name" value="phosphate_pstC"/>
    <property type="match status" value="1"/>
</dbReference>
<keyword evidence="6 9" id="KW-0812">Transmembrane</keyword>
<name>A0ABP7VUK4_9BACI</name>
<feature type="transmembrane region" description="Helical" evidence="9">
    <location>
        <begin position="155"/>
        <end position="180"/>
    </location>
</feature>
<reference evidence="13" key="1">
    <citation type="journal article" date="2019" name="Int. J. Syst. Evol. Microbiol.">
        <title>The Global Catalogue of Microorganisms (GCM) 10K type strain sequencing project: providing services to taxonomists for standard genome sequencing and annotation.</title>
        <authorList>
            <consortium name="The Broad Institute Genomics Platform"/>
            <consortium name="The Broad Institute Genome Sequencing Center for Infectious Disease"/>
            <person name="Wu L."/>
            <person name="Ma J."/>
        </authorList>
    </citation>
    <scope>NUCLEOTIDE SEQUENCE [LARGE SCALE GENOMIC DNA]</scope>
    <source>
        <strain evidence="13">JCM 17250</strain>
    </source>
</reference>
<evidence type="ECO:0000256" key="3">
    <source>
        <dbReference type="ARBA" id="ARBA00022448"/>
    </source>
</evidence>
<dbReference type="InterPro" id="IPR000515">
    <property type="entry name" value="MetI-like"/>
</dbReference>
<keyword evidence="7 9" id="KW-1133">Transmembrane helix</keyword>
<dbReference type="PROSITE" id="PS50928">
    <property type="entry name" value="ABC_TM1"/>
    <property type="match status" value="1"/>
</dbReference>
<comment type="subcellular location">
    <subcellularLocation>
        <location evidence="1 9">Cell membrane</location>
        <topology evidence="1 9">Multi-pass membrane protein</topology>
    </subcellularLocation>
</comment>
<evidence type="ECO:0000256" key="5">
    <source>
        <dbReference type="ARBA" id="ARBA00022592"/>
    </source>
</evidence>
<dbReference type="CDD" id="cd06261">
    <property type="entry name" value="TM_PBP2"/>
    <property type="match status" value="1"/>
</dbReference>
<dbReference type="RefSeq" id="WP_344912728.1">
    <property type="nucleotide sequence ID" value="NZ_BAABDL010000112.1"/>
</dbReference>
<feature type="transmembrane region" description="Helical" evidence="9">
    <location>
        <begin position="114"/>
        <end position="135"/>
    </location>
</feature>
<dbReference type="EMBL" id="BAABDL010000112">
    <property type="protein sequence ID" value="GAA4074827.1"/>
    <property type="molecule type" value="Genomic_DNA"/>
</dbReference>
<feature type="transmembrane region" description="Helical" evidence="9">
    <location>
        <begin position="275"/>
        <end position="298"/>
    </location>
</feature>
<keyword evidence="4 10" id="KW-1003">Cell membrane</keyword>
<keyword evidence="5 10" id="KW-0592">Phosphate transport</keyword>
<feature type="transmembrane region" description="Helical" evidence="9">
    <location>
        <begin position="64"/>
        <end position="94"/>
    </location>
</feature>
<evidence type="ECO:0000313" key="12">
    <source>
        <dbReference type="EMBL" id="GAA4074827.1"/>
    </source>
</evidence>
<evidence type="ECO:0000256" key="10">
    <source>
        <dbReference type="RuleBase" id="RU363054"/>
    </source>
</evidence>
<keyword evidence="13" id="KW-1185">Reference proteome</keyword>
<evidence type="ECO:0000313" key="13">
    <source>
        <dbReference type="Proteomes" id="UP001501734"/>
    </source>
</evidence>
<evidence type="ECO:0000256" key="1">
    <source>
        <dbReference type="ARBA" id="ARBA00004651"/>
    </source>
</evidence>
<dbReference type="SUPFAM" id="SSF161098">
    <property type="entry name" value="MetI-like"/>
    <property type="match status" value="1"/>
</dbReference>
<evidence type="ECO:0000256" key="4">
    <source>
        <dbReference type="ARBA" id="ARBA00022475"/>
    </source>
</evidence>
<gene>
    <name evidence="12" type="primary">pstC</name>
    <name evidence="12" type="ORF">GCM10022410_19790</name>
</gene>
<comment type="caution">
    <text evidence="12">The sequence shown here is derived from an EMBL/GenBank/DDBJ whole genome shotgun (WGS) entry which is preliminary data.</text>
</comment>
<feature type="domain" description="ABC transmembrane type-1" evidence="11">
    <location>
        <begin position="71"/>
        <end position="294"/>
    </location>
</feature>
<evidence type="ECO:0000256" key="6">
    <source>
        <dbReference type="ARBA" id="ARBA00022692"/>
    </source>
</evidence>
<feature type="transmembrane region" description="Helical" evidence="9">
    <location>
        <begin position="12"/>
        <end position="37"/>
    </location>
</feature>
<sequence length="303" mass="32403">MFSKVNNNIEERIVKAILFILALTSVVALGLIGFFIFKEGLPFMINYGIGNFIFGREWAPLQQIYGIFPMIVGTVYVTILALIIGAPIGVAVAIFLSKIAPPKVARAIKPMIELLAGIPSVVYGLFGMIVIRSLIRELAHGPLSDYLPANYQTGYSVLAGSIILAIMILPTIITLSADAINSVPSEYYEASVGLGASKWQSIYTVIVPAAKSGIVSSIILGMGRALGETMAIIMVAGNTVAIPELGWTGIFSPVRTLTGNVALEMGYAGPEHRQALFATGIILFIFIIILNSVTLAVVKKKED</sequence>
<comment type="similarity">
    <text evidence="2 10">Belongs to the binding-protein-dependent transport system permease family. CysTW subfamily.</text>
</comment>
<dbReference type="Gene3D" id="1.10.3720.10">
    <property type="entry name" value="MetI-like"/>
    <property type="match status" value="1"/>
</dbReference>
<dbReference type="PANTHER" id="PTHR30425:SF1">
    <property type="entry name" value="PHOSPHATE TRANSPORT SYSTEM PERMEASE PROTEIN PSTC"/>
    <property type="match status" value="1"/>
</dbReference>
<dbReference type="InterPro" id="IPR011864">
    <property type="entry name" value="Phosphate_PstC"/>
</dbReference>
<comment type="caution">
    <text evidence="10">Lacks conserved residue(s) required for the propagation of feature annotation.</text>
</comment>
<accession>A0ABP7VUK4</accession>
<dbReference type="InterPro" id="IPR035906">
    <property type="entry name" value="MetI-like_sf"/>
</dbReference>
<dbReference type="Pfam" id="PF00528">
    <property type="entry name" value="BPD_transp_1"/>
    <property type="match status" value="1"/>
</dbReference>